<dbReference type="Proteomes" id="UP000236333">
    <property type="component" value="Unassembled WGS sequence"/>
</dbReference>
<evidence type="ECO:0000256" key="3">
    <source>
        <dbReference type="ARBA" id="ARBA00023043"/>
    </source>
</evidence>
<keyword evidence="3" id="KW-0040">ANK repeat</keyword>
<evidence type="ECO:0000259" key="4">
    <source>
        <dbReference type="PROSITE" id="PS50097"/>
    </source>
</evidence>
<dbReference type="GO" id="GO:0005737">
    <property type="term" value="C:cytoplasm"/>
    <property type="evidence" value="ECO:0007669"/>
    <property type="project" value="TreeGrafter"/>
</dbReference>
<keyword evidence="6" id="KW-1185">Reference proteome</keyword>
<evidence type="ECO:0000256" key="1">
    <source>
        <dbReference type="ARBA" id="ARBA00004906"/>
    </source>
</evidence>
<feature type="domain" description="BTB" evidence="4">
    <location>
        <begin position="372"/>
        <end position="439"/>
    </location>
</feature>
<reference evidence="5 6" key="1">
    <citation type="journal article" date="2017" name="Mol. Biol. Evol.">
        <title>The 4-celled Tetrabaena socialis nuclear genome reveals the essential components for genetic control of cell number at the origin of multicellularity in the volvocine lineage.</title>
        <authorList>
            <person name="Featherston J."/>
            <person name="Arakaki Y."/>
            <person name="Hanschen E.R."/>
            <person name="Ferris P.J."/>
            <person name="Michod R.E."/>
            <person name="Olson B.J.S.C."/>
            <person name="Nozaki H."/>
            <person name="Durand P.M."/>
        </authorList>
    </citation>
    <scope>NUCLEOTIDE SEQUENCE [LARGE SCALE GENOMIC DNA]</scope>
    <source>
        <strain evidence="5 6">NIES-571</strain>
    </source>
</reference>
<evidence type="ECO:0000313" key="5">
    <source>
        <dbReference type="EMBL" id="PNH07417.1"/>
    </source>
</evidence>
<comment type="pathway">
    <text evidence="1">Protein modification; protein ubiquitination.</text>
</comment>
<dbReference type="SMART" id="SM00225">
    <property type="entry name" value="BTB"/>
    <property type="match status" value="1"/>
</dbReference>
<dbReference type="OrthoDB" id="537338at2759"/>
<dbReference type="GO" id="GO:0000151">
    <property type="term" value="C:ubiquitin ligase complex"/>
    <property type="evidence" value="ECO:0007669"/>
    <property type="project" value="TreeGrafter"/>
</dbReference>
<dbReference type="PANTHER" id="PTHR46231">
    <property type="entry name" value="ANKYRIN REPEAT AND BTB/POZ DOMAIN-CONTAINING PROTEIN 1"/>
    <property type="match status" value="1"/>
</dbReference>
<dbReference type="SUPFAM" id="SSF54695">
    <property type="entry name" value="POZ domain"/>
    <property type="match status" value="1"/>
</dbReference>
<dbReference type="Pfam" id="PF00651">
    <property type="entry name" value="BTB"/>
    <property type="match status" value="1"/>
</dbReference>
<name>A0A2J8A4I0_9CHLO</name>
<organism evidence="5 6">
    <name type="scientific">Tetrabaena socialis</name>
    <dbReference type="NCBI Taxonomy" id="47790"/>
    <lineage>
        <taxon>Eukaryota</taxon>
        <taxon>Viridiplantae</taxon>
        <taxon>Chlorophyta</taxon>
        <taxon>core chlorophytes</taxon>
        <taxon>Chlorophyceae</taxon>
        <taxon>CS clade</taxon>
        <taxon>Chlamydomonadales</taxon>
        <taxon>Tetrabaenaceae</taxon>
        <taxon>Tetrabaena</taxon>
    </lineage>
</organism>
<gene>
    <name evidence="5" type="ORF">TSOC_006123</name>
</gene>
<evidence type="ECO:0000313" key="6">
    <source>
        <dbReference type="Proteomes" id="UP000236333"/>
    </source>
</evidence>
<dbReference type="EMBL" id="PGGS01000181">
    <property type="protein sequence ID" value="PNH07417.1"/>
    <property type="molecule type" value="Genomic_DNA"/>
</dbReference>
<sequence length="544" mass="57630">MPSTFLRASLSLASNQESSSLVTTRFLDRDAQVVLQTIAICGRRITFVSGTHQRGKMESGRDIELVLADELGPGDLRSPVWDATNGGAVYSLIEDGRFVVRLAASAGDEGFATVISGSVGDEEGQRDGPAGFARFRSLRHMVGDGAGALYVTHLETQHTMVIRKLKLPPASEPSGDVWTTTLPLQLPARTYALAFDGSRAGGGGHIGGGSLIFATATAIYRVPLDRCDADTAPVLLAGVEGMFGEVDGAIVDSRFYSINGLTVDGDGNVYVLDFDQTVTCLRRVGVDGSVTTLAEVAVGDCWRPIVLPNGNLAVCGDDGVMHVLDLDLTPPHWQATAPPVCSPVAKPAPGPPPRTLPADLGALLDRQPDGTADVTIVVSGRTFHAHRGVLSARSDYFRQLFGSDFADGAAAQHTLEDADAAAFDATLHYIYQGTAEFAPAQTQAVADLAGRLLLPELCRLASEQLAAGVSAGSVVGLLLWADARGPAFLELISRLKGWYVQHHEEVVDEAPESIRRLAAANPTMMVELMMQLGSPRPTKRTRLG</sequence>
<protein>
    <submittedName>
        <fullName evidence="5">Kelch repeat and BTB domain-containing protein 4</fullName>
    </submittedName>
</protein>
<dbReference type="PANTHER" id="PTHR46231:SF1">
    <property type="entry name" value="ANKYRIN REPEAT AND BTB_POZ DOMAIN-CONTAINING PROTEIN 1"/>
    <property type="match status" value="1"/>
</dbReference>
<proteinExistence type="predicted"/>
<dbReference type="InterPro" id="IPR011333">
    <property type="entry name" value="SKP1/BTB/POZ_sf"/>
</dbReference>
<dbReference type="InterPro" id="IPR011042">
    <property type="entry name" value="6-blade_b-propeller_TolB-like"/>
</dbReference>
<dbReference type="InterPro" id="IPR044515">
    <property type="entry name" value="ABTB1"/>
</dbReference>
<dbReference type="SUPFAM" id="SSF69322">
    <property type="entry name" value="Tricorn protease domain 2"/>
    <property type="match status" value="1"/>
</dbReference>
<dbReference type="Gene3D" id="2.120.10.30">
    <property type="entry name" value="TolB, C-terminal domain"/>
    <property type="match status" value="1"/>
</dbReference>
<dbReference type="InterPro" id="IPR000210">
    <property type="entry name" value="BTB/POZ_dom"/>
</dbReference>
<evidence type="ECO:0000256" key="2">
    <source>
        <dbReference type="ARBA" id="ARBA00022737"/>
    </source>
</evidence>
<dbReference type="Gene3D" id="3.30.710.10">
    <property type="entry name" value="Potassium Channel Kv1.1, Chain A"/>
    <property type="match status" value="1"/>
</dbReference>
<keyword evidence="2" id="KW-0677">Repeat</keyword>
<accession>A0A2J8A4I0</accession>
<comment type="caution">
    <text evidence="5">The sequence shown here is derived from an EMBL/GenBank/DDBJ whole genome shotgun (WGS) entry which is preliminary data.</text>
</comment>
<dbReference type="AlphaFoldDB" id="A0A2J8A4I0"/>
<dbReference type="PROSITE" id="PS50097">
    <property type="entry name" value="BTB"/>
    <property type="match status" value="1"/>
</dbReference>
<dbReference type="CDD" id="cd18186">
    <property type="entry name" value="BTB_POZ_ZBTB_KLHL-like"/>
    <property type="match status" value="1"/>
</dbReference>